<dbReference type="SUPFAM" id="SSF54001">
    <property type="entry name" value="Cysteine proteinases"/>
    <property type="match status" value="1"/>
</dbReference>
<feature type="chain" id="PRO_5009484350" description="Transglutaminase-like domain-containing protein" evidence="1">
    <location>
        <begin position="27"/>
        <end position="499"/>
    </location>
</feature>
<comment type="caution">
    <text evidence="3">The sequence shown here is derived from an EMBL/GenBank/DDBJ whole genome shotgun (WGS) entry which is preliminary data.</text>
</comment>
<evidence type="ECO:0000313" key="4">
    <source>
        <dbReference type="Proteomes" id="UP000177876"/>
    </source>
</evidence>
<dbReference type="Proteomes" id="UP000177876">
    <property type="component" value="Unassembled WGS sequence"/>
</dbReference>
<dbReference type="InterPro" id="IPR002931">
    <property type="entry name" value="Transglutaminase-like"/>
</dbReference>
<gene>
    <name evidence="3" type="ORF">A2Y75_11605</name>
</gene>
<dbReference type="AlphaFoldDB" id="A0A1F2WRL4"/>
<dbReference type="InterPro" id="IPR038765">
    <property type="entry name" value="Papain-like_cys_pep_sf"/>
</dbReference>
<accession>A0A1F2WRL4</accession>
<evidence type="ECO:0000313" key="3">
    <source>
        <dbReference type="EMBL" id="OFW59501.1"/>
    </source>
</evidence>
<organism evidence="3 4">
    <name type="scientific">Candidatus Solincola sediminis</name>
    <dbReference type="NCBI Taxonomy" id="1797199"/>
    <lineage>
        <taxon>Bacteria</taxon>
        <taxon>Bacillati</taxon>
        <taxon>Actinomycetota</taxon>
        <taxon>Candidatus Geothermincolia</taxon>
        <taxon>Candidatus Geothermincolales</taxon>
        <taxon>Candidatus Geothermincolaceae</taxon>
        <taxon>Candidatus Solincola</taxon>
    </lineage>
</organism>
<evidence type="ECO:0000259" key="2">
    <source>
        <dbReference type="SMART" id="SM00460"/>
    </source>
</evidence>
<dbReference type="STRING" id="1797197.A2Y75_11605"/>
<dbReference type="Gene3D" id="3.10.620.30">
    <property type="match status" value="1"/>
</dbReference>
<evidence type="ECO:0000256" key="1">
    <source>
        <dbReference type="SAM" id="SignalP"/>
    </source>
</evidence>
<dbReference type="EMBL" id="MELK01000015">
    <property type="protein sequence ID" value="OFW59501.1"/>
    <property type="molecule type" value="Genomic_DNA"/>
</dbReference>
<sequence length="499" mass="56485">MKKLSPLLISVLIALILFLPGCTTKASNTGEGLFKQAQVEQEQGNFVTAKDLYNQAQEKLTAEGNSELAAECGRNRQNMDIIAMTYPIKEDDMRQMLEREFPQVAEDIRESWIEDGKLERTRIDGEMYYFGQVIANIKFRNTDLFQQDATMMSHYEQGYLKLKAIMDEGNGDPWQPFIRPVTIKGNAKFAIPRDKLPQAGLFKVWLPIPIITGPQPNVEVTSITPGVYVKNPPSIDQDIGLIYMEVPLDELGTDLNIDIQFTFDHYEQRFQIDPTRIGDYDQESELYKQYTKSSENTTITTDIRDTAVRVVGDESNPYLAAKIIYDYVIKNITYSFMPHPALWPRGETESEYVHNNRYGDCGAQSMYFSALCRAIGIPARTTGGWQLFSGNFAGHFWAEFFIPEYGWIPADPTAATLVDYLSGVSDADKQSFHDFYFANQDHLRCNVQKDVDVALIPPAEQSVFLPMAIQEPAMLCDGMDQAALAELLEYWSMTAQGAK</sequence>
<feature type="signal peptide" evidence="1">
    <location>
        <begin position="1"/>
        <end position="26"/>
    </location>
</feature>
<dbReference type="PANTHER" id="PTHR38339">
    <property type="entry name" value="TRANSGLUTAMINASE DOMAIN PROTEIN"/>
    <property type="match status" value="1"/>
</dbReference>
<dbReference type="SMART" id="SM00460">
    <property type="entry name" value="TGc"/>
    <property type="match status" value="1"/>
</dbReference>
<dbReference type="Pfam" id="PF01841">
    <property type="entry name" value="Transglut_core"/>
    <property type="match status" value="1"/>
</dbReference>
<keyword evidence="1" id="KW-0732">Signal</keyword>
<dbReference type="PANTHER" id="PTHR38339:SF1">
    <property type="entry name" value="TRANSGLUTAMINASE-LIKE DOMAIN-CONTAINING PROTEIN"/>
    <property type="match status" value="1"/>
</dbReference>
<feature type="domain" description="Transglutaminase-like" evidence="2">
    <location>
        <begin position="353"/>
        <end position="414"/>
    </location>
</feature>
<name>A0A1F2WRL4_9ACTN</name>
<proteinExistence type="predicted"/>
<protein>
    <recommendedName>
        <fullName evidence="2">Transglutaminase-like domain-containing protein</fullName>
    </recommendedName>
</protein>
<reference evidence="3 4" key="1">
    <citation type="journal article" date="2016" name="Nat. Commun.">
        <title>Thousands of microbial genomes shed light on interconnected biogeochemical processes in an aquifer system.</title>
        <authorList>
            <person name="Anantharaman K."/>
            <person name="Brown C.T."/>
            <person name="Hug L.A."/>
            <person name="Sharon I."/>
            <person name="Castelle C.J."/>
            <person name="Probst A.J."/>
            <person name="Thomas B.C."/>
            <person name="Singh A."/>
            <person name="Wilkins M.J."/>
            <person name="Karaoz U."/>
            <person name="Brodie E.L."/>
            <person name="Williams K.H."/>
            <person name="Hubbard S.S."/>
            <person name="Banfield J.F."/>
        </authorList>
    </citation>
    <scope>NUCLEOTIDE SEQUENCE [LARGE SCALE GENOMIC DNA]</scope>
</reference>